<reference evidence="4" key="2">
    <citation type="submission" date="2019-09" db="UniProtKB">
        <authorList>
            <consortium name="WormBaseParasite"/>
        </authorList>
    </citation>
    <scope>IDENTIFICATION</scope>
</reference>
<feature type="region of interest" description="Disordered" evidence="1">
    <location>
        <begin position="20"/>
        <end position="60"/>
    </location>
</feature>
<feature type="compositionally biased region" description="Basic residues" evidence="1">
    <location>
        <begin position="131"/>
        <end position="143"/>
    </location>
</feature>
<accession>A0A183FVN5</accession>
<dbReference type="OrthoDB" id="263617at2759"/>
<evidence type="ECO:0000313" key="3">
    <source>
        <dbReference type="Proteomes" id="UP000050761"/>
    </source>
</evidence>
<dbReference type="EMBL" id="UZAH01027486">
    <property type="protein sequence ID" value="VDO92051.1"/>
    <property type="molecule type" value="Genomic_DNA"/>
</dbReference>
<feature type="compositionally biased region" description="Basic and acidic residues" evidence="1">
    <location>
        <begin position="115"/>
        <end position="130"/>
    </location>
</feature>
<evidence type="ECO:0000313" key="4">
    <source>
        <dbReference type="WBParaSite" id="HPBE_0001240701-mRNA-1"/>
    </source>
</evidence>
<gene>
    <name evidence="2" type="ORF">HPBE_LOCUS12408</name>
</gene>
<feature type="compositionally biased region" description="Basic residues" evidence="1">
    <location>
        <begin position="20"/>
        <end position="30"/>
    </location>
</feature>
<organism evidence="3 4">
    <name type="scientific">Heligmosomoides polygyrus</name>
    <name type="common">Parasitic roundworm</name>
    <dbReference type="NCBI Taxonomy" id="6339"/>
    <lineage>
        <taxon>Eukaryota</taxon>
        <taxon>Metazoa</taxon>
        <taxon>Ecdysozoa</taxon>
        <taxon>Nematoda</taxon>
        <taxon>Chromadorea</taxon>
        <taxon>Rhabditida</taxon>
        <taxon>Rhabditina</taxon>
        <taxon>Rhabditomorpha</taxon>
        <taxon>Strongyloidea</taxon>
        <taxon>Heligmosomidae</taxon>
        <taxon>Heligmosomoides</taxon>
    </lineage>
</organism>
<dbReference type="WBParaSite" id="HPBE_0001240701-mRNA-1">
    <property type="protein sequence ID" value="HPBE_0001240701-mRNA-1"/>
    <property type="gene ID" value="HPBE_0001240701"/>
</dbReference>
<feature type="region of interest" description="Disordered" evidence="1">
    <location>
        <begin position="113"/>
        <end position="145"/>
    </location>
</feature>
<protein>
    <submittedName>
        <fullName evidence="4">LEDGF domain-containing protein</fullName>
    </submittedName>
</protein>
<reference evidence="2 3" key="1">
    <citation type="submission" date="2018-11" db="EMBL/GenBank/DDBJ databases">
        <authorList>
            <consortium name="Pathogen Informatics"/>
        </authorList>
    </citation>
    <scope>NUCLEOTIDE SEQUENCE [LARGE SCALE GENOMIC DNA]</scope>
</reference>
<sequence>MNPRAVLIAVGWIPKEPTMGKKKRIKKPRNRIVESPAEDNDDMWLTHSGRNARPPCEYSGVCTGPLEGAVDRKVKKKKKKPTIGGEADLREFIVDNKLREEAGLKKIRRQAVPHLNDEANEENKEKPEHKGVRKDKKATKTKKASCTLRPTTIASRALCQRNMRSFQQILNTREHCDALALLQTDEAIRLSPLDELVIDFLKRLKKQIDAIHKTNPTKVVSSLCA</sequence>
<evidence type="ECO:0000313" key="2">
    <source>
        <dbReference type="EMBL" id="VDO92051.1"/>
    </source>
</evidence>
<name>A0A183FVN5_HELPZ</name>
<proteinExistence type="predicted"/>
<accession>A0A3P7YWX5</accession>
<dbReference type="Proteomes" id="UP000050761">
    <property type="component" value="Unassembled WGS sequence"/>
</dbReference>
<evidence type="ECO:0000256" key="1">
    <source>
        <dbReference type="SAM" id="MobiDB-lite"/>
    </source>
</evidence>
<keyword evidence="3" id="KW-1185">Reference proteome</keyword>
<dbReference type="AlphaFoldDB" id="A0A183FVN5"/>